<proteinExistence type="predicted"/>
<dbReference type="EMBL" id="NSJE01000040">
    <property type="protein sequence ID" value="PAT39900.1"/>
    <property type="molecule type" value="Genomic_DNA"/>
</dbReference>
<sequence length="302" mass="32825">MHINNTNLKTLYTAFNAAFKLGLGQAASQYGQIATTVPSTTAAEEYGWLGQLPGLREWLGDRVVHAIGNHGYTIKNRPFELTVGVPRTAIEDDTYGVYTPLMQEMGSAVAAHPDQLVFGLLKEGRTALCYDGQPFFSAAHKVINDKGREVNVSNLSDGGSGPSWYLLDTRRSLKPLIYQSRKAPTFVSLTNETDENVFHRSQYIYGVDCRRNAGFGFWQLAHASNKDLTAENLKAAITAMGTLTGDHGRPLGISPNLLVVPKGLRFVAKKLLESDLVPNAAGTATESNDVKGAVDVLVADWL</sequence>
<name>A0A2A2AMT8_9BURK</name>
<protein>
    <recommendedName>
        <fullName evidence="1">Bacteriophage Mu GpT domain-containing protein</fullName>
    </recommendedName>
</protein>
<comment type="caution">
    <text evidence="2">The sequence shown here is derived from an EMBL/GenBank/DDBJ whole genome shotgun (WGS) entry which is preliminary data.</text>
</comment>
<evidence type="ECO:0000313" key="3">
    <source>
        <dbReference type="Proteomes" id="UP000218439"/>
    </source>
</evidence>
<evidence type="ECO:0000313" key="2">
    <source>
        <dbReference type="EMBL" id="PAT39900.1"/>
    </source>
</evidence>
<dbReference type="InterPro" id="IPR018774">
    <property type="entry name" value="Phage_Mu_GpT"/>
</dbReference>
<dbReference type="Pfam" id="PF10124">
    <property type="entry name" value="Mu-like_gpT"/>
    <property type="match status" value="1"/>
</dbReference>
<gene>
    <name evidence="2" type="ORF">CK621_14400</name>
</gene>
<feature type="domain" description="Bacteriophage Mu GpT" evidence="1">
    <location>
        <begin position="8"/>
        <end position="302"/>
    </location>
</feature>
<dbReference type="AlphaFoldDB" id="A0A2A2AMT8"/>
<dbReference type="Proteomes" id="UP000218439">
    <property type="component" value="Unassembled WGS sequence"/>
</dbReference>
<reference evidence="2 3" key="1">
    <citation type="submission" date="2017-08" db="EMBL/GenBank/DDBJ databases">
        <title>WGS of Clinical strains of the CDC Group NO-1 linked to zoonotic infections in humans.</title>
        <authorList>
            <person name="Bernier A.-M."/>
            <person name="Bernard K."/>
        </authorList>
    </citation>
    <scope>NUCLEOTIDE SEQUENCE [LARGE SCALE GENOMIC DNA]</scope>
    <source>
        <strain evidence="2 3">NML120219</strain>
    </source>
</reference>
<organism evidence="2 3">
    <name type="scientific">Vandammella animalimorsus</name>
    <dbReference type="NCBI Taxonomy" id="2029117"/>
    <lineage>
        <taxon>Bacteria</taxon>
        <taxon>Pseudomonadati</taxon>
        <taxon>Pseudomonadota</taxon>
        <taxon>Betaproteobacteria</taxon>
        <taxon>Burkholderiales</taxon>
        <taxon>Comamonadaceae</taxon>
        <taxon>Vandammella</taxon>
    </lineage>
</organism>
<dbReference type="RefSeq" id="WP_095552941.1">
    <property type="nucleotide sequence ID" value="NZ_NSJE01000040.1"/>
</dbReference>
<accession>A0A2A2AMT8</accession>
<evidence type="ECO:0000259" key="1">
    <source>
        <dbReference type="Pfam" id="PF10124"/>
    </source>
</evidence>